<evidence type="ECO:0008006" key="4">
    <source>
        <dbReference type="Google" id="ProtNLM"/>
    </source>
</evidence>
<evidence type="ECO:0000256" key="1">
    <source>
        <dbReference type="SAM" id="SignalP"/>
    </source>
</evidence>
<reference evidence="3" key="1">
    <citation type="journal article" date="2019" name="Int. J. Syst. Evol. Microbiol.">
        <title>The Global Catalogue of Microorganisms (GCM) 10K type strain sequencing project: providing services to taxonomists for standard genome sequencing and annotation.</title>
        <authorList>
            <consortium name="The Broad Institute Genomics Platform"/>
            <consortium name="The Broad Institute Genome Sequencing Center for Infectious Disease"/>
            <person name="Wu L."/>
            <person name="Ma J."/>
        </authorList>
    </citation>
    <scope>NUCLEOTIDE SEQUENCE [LARGE SCALE GENOMIC DNA]</scope>
    <source>
        <strain evidence="3">KCTC 52344</strain>
    </source>
</reference>
<sequence>MKQIILFVILVFVFTNSFAQNKKNTKEDEKIARKCHCGDVKGKSFEDEKDMFDSATEARAVVKSFRSFFPDFNEDIRVMPVTCLENGNPAKAIVCTKIRYVFYDNDNLTKEKNSWFDKFVLAHELGHHIRGHFHDGSTFNPKTGDTEEYNNKNFKFYNESIIEELQADELAVYTIKRLGGNLSTISKAMEARGEPASNKHPSSKERSLFIEACWKRLNVNRDFDKQNDKNFATEFHIKYGKKVYGFTFEVLGGWMTSIPQFSKNNETVNATLISRPNKPTFKAGLRFSYINIDFPIRPEVEVNFLSHHYATLDEAKISKAEEFSFQHISIIPQATFSTLSISKDSITIPRWAFTASAGLAVNVPVAYSYSNYYTANTPAMSKSDLKTTFNPTFAIGLERKPIRDKIVKYFRVSARYSPMPLGIPSNNPQDKLSTKSHLMDLSLSLRLWN</sequence>
<evidence type="ECO:0000313" key="2">
    <source>
        <dbReference type="EMBL" id="MFD2520248.1"/>
    </source>
</evidence>
<feature type="signal peptide" evidence="1">
    <location>
        <begin position="1"/>
        <end position="19"/>
    </location>
</feature>
<dbReference type="RefSeq" id="WP_340235660.1">
    <property type="nucleotide sequence ID" value="NZ_JBBEWC010000004.1"/>
</dbReference>
<dbReference type="EMBL" id="JBHULC010000004">
    <property type="protein sequence ID" value="MFD2520248.1"/>
    <property type="molecule type" value="Genomic_DNA"/>
</dbReference>
<keyword evidence="1" id="KW-0732">Signal</keyword>
<proteinExistence type="predicted"/>
<name>A0ABW5J503_9BACT</name>
<keyword evidence="3" id="KW-1185">Reference proteome</keyword>
<evidence type="ECO:0000313" key="3">
    <source>
        <dbReference type="Proteomes" id="UP001597510"/>
    </source>
</evidence>
<feature type="chain" id="PRO_5045930019" description="Peptidase M48 domain-containing protein" evidence="1">
    <location>
        <begin position="20"/>
        <end position="449"/>
    </location>
</feature>
<dbReference type="Proteomes" id="UP001597510">
    <property type="component" value="Unassembled WGS sequence"/>
</dbReference>
<organism evidence="2 3">
    <name type="scientific">Emticicia soli</name>
    <dbReference type="NCBI Taxonomy" id="2027878"/>
    <lineage>
        <taxon>Bacteria</taxon>
        <taxon>Pseudomonadati</taxon>
        <taxon>Bacteroidota</taxon>
        <taxon>Cytophagia</taxon>
        <taxon>Cytophagales</taxon>
        <taxon>Leadbetterellaceae</taxon>
        <taxon>Emticicia</taxon>
    </lineage>
</organism>
<comment type="caution">
    <text evidence="2">The sequence shown here is derived from an EMBL/GenBank/DDBJ whole genome shotgun (WGS) entry which is preliminary data.</text>
</comment>
<gene>
    <name evidence="2" type="ORF">ACFSR2_05085</name>
</gene>
<protein>
    <recommendedName>
        <fullName evidence="4">Peptidase M48 domain-containing protein</fullName>
    </recommendedName>
</protein>
<accession>A0ABW5J503</accession>